<accession>A0A7V8SYH4</accession>
<evidence type="ECO:0000313" key="3">
    <source>
        <dbReference type="Proteomes" id="UP000567293"/>
    </source>
</evidence>
<keyword evidence="1" id="KW-0472">Membrane</keyword>
<feature type="transmembrane region" description="Helical" evidence="1">
    <location>
        <begin position="57"/>
        <end position="77"/>
    </location>
</feature>
<organism evidence="2 3">
    <name type="scientific">Candidatus Acidiferrum panamense</name>
    <dbReference type="NCBI Taxonomy" id="2741543"/>
    <lineage>
        <taxon>Bacteria</taxon>
        <taxon>Pseudomonadati</taxon>
        <taxon>Acidobacteriota</taxon>
        <taxon>Terriglobia</taxon>
        <taxon>Candidatus Acidiferrales</taxon>
        <taxon>Candidatus Acidiferrum</taxon>
    </lineage>
</organism>
<reference evidence="2" key="1">
    <citation type="submission" date="2020-06" db="EMBL/GenBank/DDBJ databases">
        <title>Legume-microbial interactions unlock mineral nutrients during tropical forest succession.</title>
        <authorList>
            <person name="Epihov D.Z."/>
        </authorList>
    </citation>
    <scope>NUCLEOTIDE SEQUENCE [LARGE SCALE GENOMIC DNA]</scope>
    <source>
        <strain evidence="2">Pan2503</strain>
    </source>
</reference>
<name>A0A7V8SYH4_9BACT</name>
<dbReference type="AlphaFoldDB" id="A0A7V8SYH4"/>
<proteinExistence type="predicted"/>
<gene>
    <name evidence="2" type="ORF">HRJ53_18985</name>
</gene>
<keyword evidence="1" id="KW-0812">Transmembrane</keyword>
<sequence length="85" mass="9105">MQTVLAAPGLTLVASRASAPTSVQLVRRAEWIILAFLLYAPALTFILTAPEGLRTRLASLNSAVIVIYASLICLDSAKPRLILEV</sequence>
<protein>
    <submittedName>
        <fullName evidence="2">Uncharacterized protein</fullName>
    </submittedName>
</protein>
<feature type="transmembrane region" description="Helical" evidence="1">
    <location>
        <begin position="32"/>
        <end position="50"/>
    </location>
</feature>
<keyword evidence="1" id="KW-1133">Transmembrane helix</keyword>
<evidence type="ECO:0000313" key="2">
    <source>
        <dbReference type="EMBL" id="MBA0087074.1"/>
    </source>
</evidence>
<evidence type="ECO:0000256" key="1">
    <source>
        <dbReference type="SAM" id="Phobius"/>
    </source>
</evidence>
<comment type="caution">
    <text evidence="2">The sequence shown here is derived from an EMBL/GenBank/DDBJ whole genome shotgun (WGS) entry which is preliminary data.</text>
</comment>
<dbReference type="Proteomes" id="UP000567293">
    <property type="component" value="Unassembled WGS sequence"/>
</dbReference>
<feature type="non-terminal residue" evidence="2">
    <location>
        <position position="85"/>
    </location>
</feature>
<keyword evidence="3" id="KW-1185">Reference proteome</keyword>
<dbReference type="EMBL" id="JACDQQ010001816">
    <property type="protein sequence ID" value="MBA0087074.1"/>
    <property type="molecule type" value="Genomic_DNA"/>
</dbReference>